<evidence type="ECO:0000256" key="5">
    <source>
        <dbReference type="ARBA" id="ARBA00023128"/>
    </source>
</evidence>
<comment type="function">
    <text evidence="7">Acts as a translational activator of mitochondrially-encoded cytochrome c oxidase 1.</text>
</comment>
<dbReference type="InterPro" id="IPR026564">
    <property type="entry name" value="Transcrip_reg_TACO1-like_dom3"/>
</dbReference>
<sequence>AGHSHWKNIKETKELKDAQKQKTFSLVIRKIKIAVQGNGSTNPKLNSFLAKVLEEAKAKDIPSSTINTALQRFKGPQFFVEGRALSGCSVIVESFSDKPKWFRQSVQHILKTYGGRIADAGSCCHMFDYKGVIYVPGTSTDNSRVLNYDKAFELAIEAGAEEVVEDSDENDEKIFKFICETKELHQVRKSLIDLSLHPYEARLEHIPHTFVNIEKENVDVALKLVGDLEALEDASQVFHNIQVAQT</sequence>
<reference evidence="14" key="1">
    <citation type="submission" date="2012-12" db="EMBL/GenBank/DDBJ databases">
        <authorList>
            <person name="Hellsten U."/>
            <person name="Grimwood J."/>
            <person name="Chapman J.A."/>
            <person name="Shapiro H."/>
            <person name="Aerts A."/>
            <person name="Otillar R.P."/>
            <person name="Terry A.Y."/>
            <person name="Boore J.L."/>
            <person name="Simakov O."/>
            <person name="Marletaz F."/>
            <person name="Cho S.-J."/>
            <person name="Edsinger-Gonzales E."/>
            <person name="Havlak P."/>
            <person name="Kuo D.-H."/>
            <person name="Larsson T."/>
            <person name="Lv J."/>
            <person name="Arendt D."/>
            <person name="Savage R."/>
            <person name="Osoegawa K."/>
            <person name="de Jong P."/>
            <person name="Lindberg D.R."/>
            <person name="Seaver E.C."/>
            <person name="Weisblat D.A."/>
            <person name="Putnam N.H."/>
            <person name="Grigoriev I.V."/>
            <person name="Rokhsar D.S."/>
        </authorList>
    </citation>
    <scope>NUCLEOTIDE SEQUENCE</scope>
</reference>
<dbReference type="InterPro" id="IPR029072">
    <property type="entry name" value="YebC-like"/>
</dbReference>
<dbReference type="Pfam" id="PF20772">
    <property type="entry name" value="TACO1_YebC_N"/>
    <property type="match status" value="1"/>
</dbReference>
<evidence type="ECO:0000313" key="14">
    <source>
        <dbReference type="Proteomes" id="UP000015101"/>
    </source>
</evidence>
<dbReference type="InterPro" id="IPR002876">
    <property type="entry name" value="Transcrip_reg_TACO1-like"/>
</dbReference>
<dbReference type="InterPro" id="IPR048300">
    <property type="entry name" value="TACO1_YebC-like_2nd/3rd_dom"/>
</dbReference>
<dbReference type="Proteomes" id="UP000015101">
    <property type="component" value="Unassembled WGS sequence"/>
</dbReference>
<reference evidence="13" key="3">
    <citation type="submission" date="2015-06" db="UniProtKB">
        <authorList>
            <consortium name="EnsemblMetazoa"/>
        </authorList>
    </citation>
    <scope>IDENTIFICATION</scope>
</reference>
<dbReference type="EnsemblMetazoa" id="HelroT83543">
    <property type="protein sequence ID" value="HelroP83543"/>
    <property type="gene ID" value="HelroG83543"/>
</dbReference>
<dbReference type="FunFam" id="1.10.10.200:FF:000002">
    <property type="entry name" value="Probable transcriptional regulatory protein CLM62_37755"/>
    <property type="match status" value="1"/>
</dbReference>
<keyword evidence="5" id="KW-0496">Mitochondrion</keyword>
<evidence type="ECO:0000256" key="4">
    <source>
        <dbReference type="ARBA" id="ARBA00023054"/>
    </source>
</evidence>
<dbReference type="InterPro" id="IPR049083">
    <property type="entry name" value="TACO1_YebC_N"/>
</dbReference>
<evidence type="ECO:0000313" key="12">
    <source>
        <dbReference type="EMBL" id="ESO00003.1"/>
    </source>
</evidence>
<dbReference type="InParanoid" id="T1G569"/>
<keyword evidence="4" id="KW-0175">Coiled coil</keyword>
<evidence type="ECO:0000256" key="6">
    <source>
        <dbReference type="ARBA" id="ARBA00023159"/>
    </source>
</evidence>
<reference evidence="12 14" key="2">
    <citation type="journal article" date="2013" name="Nature">
        <title>Insights into bilaterian evolution from three spiralian genomes.</title>
        <authorList>
            <person name="Simakov O."/>
            <person name="Marletaz F."/>
            <person name="Cho S.J."/>
            <person name="Edsinger-Gonzales E."/>
            <person name="Havlak P."/>
            <person name="Hellsten U."/>
            <person name="Kuo D.H."/>
            <person name="Larsson T."/>
            <person name="Lv J."/>
            <person name="Arendt D."/>
            <person name="Savage R."/>
            <person name="Osoegawa K."/>
            <person name="de Jong P."/>
            <person name="Grimwood J."/>
            <person name="Chapman J.A."/>
            <person name="Shapiro H."/>
            <person name="Aerts A."/>
            <person name="Otillar R.P."/>
            <person name="Terry A.Y."/>
            <person name="Boore J.L."/>
            <person name="Grigoriev I.V."/>
            <person name="Lindberg D.R."/>
            <person name="Seaver E.C."/>
            <person name="Weisblat D.A."/>
            <person name="Putnam N.H."/>
            <person name="Rokhsar D.S."/>
        </authorList>
    </citation>
    <scope>NUCLEOTIDE SEQUENCE</scope>
</reference>
<dbReference type="AlphaFoldDB" id="T1G569"/>
<dbReference type="Gene3D" id="3.30.70.980">
    <property type="match status" value="2"/>
</dbReference>
<dbReference type="GO" id="GO:0005739">
    <property type="term" value="C:mitochondrion"/>
    <property type="evidence" value="ECO:0000318"/>
    <property type="project" value="GO_Central"/>
</dbReference>
<dbReference type="FunFam" id="3.30.70.980:FF:000008">
    <property type="entry name" value="Translational activator of cytochrome c oxidase 1"/>
    <property type="match status" value="1"/>
</dbReference>
<dbReference type="OrthoDB" id="2017544at2759"/>
<dbReference type="Gene3D" id="1.10.10.200">
    <property type="match status" value="1"/>
</dbReference>
<dbReference type="InterPro" id="IPR017856">
    <property type="entry name" value="Integrase-like_N"/>
</dbReference>
<comment type="similarity">
    <text evidence="2">Belongs to the TACO1 family.</text>
</comment>
<dbReference type="CTD" id="20216217"/>
<name>T1G569_HELRO</name>
<dbReference type="RefSeq" id="XP_009021777.1">
    <property type="nucleotide sequence ID" value="XM_009023529.1"/>
</dbReference>
<dbReference type="HOGENOM" id="CLU_062974_2_2_1"/>
<dbReference type="eggNOG" id="KOG2972">
    <property type="taxonomic scope" value="Eukaryota"/>
</dbReference>
<accession>T1G569</accession>
<dbReference type="KEGG" id="hro:HELRODRAFT_83543"/>
<evidence type="ECO:0000256" key="1">
    <source>
        <dbReference type="ARBA" id="ARBA00004173"/>
    </source>
</evidence>
<protein>
    <recommendedName>
        <fullName evidence="8">Translational activator of cytochrome c oxidase 1</fullName>
    </recommendedName>
    <alternativeName>
        <fullName evidence="9">Coiled-coil domain-containing protein 44</fullName>
    </alternativeName>
</protein>
<proteinExistence type="inferred from homology"/>
<feature type="domain" description="TACO1/YebC-like second and third" evidence="10">
    <location>
        <begin position="79"/>
        <end position="241"/>
    </location>
</feature>
<gene>
    <name evidence="13" type="primary">20216217</name>
    <name evidence="12" type="ORF">HELRODRAFT_83543</name>
</gene>
<evidence type="ECO:0000259" key="10">
    <source>
        <dbReference type="Pfam" id="PF01709"/>
    </source>
</evidence>
<evidence type="ECO:0000256" key="9">
    <source>
        <dbReference type="ARBA" id="ARBA00075676"/>
    </source>
</evidence>
<comment type="subcellular location">
    <subcellularLocation>
        <location evidence="1">Mitochondrion</location>
    </subcellularLocation>
</comment>
<dbReference type="GO" id="GO:0006417">
    <property type="term" value="P:regulation of translation"/>
    <property type="evidence" value="ECO:0007669"/>
    <property type="project" value="UniProtKB-KW"/>
</dbReference>
<evidence type="ECO:0000256" key="7">
    <source>
        <dbReference type="ARBA" id="ARBA00053642"/>
    </source>
</evidence>
<dbReference type="EMBL" id="AMQM01005612">
    <property type="status" value="NOT_ANNOTATED_CDS"/>
    <property type="molecule type" value="Genomic_DNA"/>
</dbReference>
<keyword evidence="6" id="KW-0010">Activator</keyword>
<organism evidence="13 14">
    <name type="scientific">Helobdella robusta</name>
    <name type="common">Californian leech</name>
    <dbReference type="NCBI Taxonomy" id="6412"/>
    <lineage>
        <taxon>Eukaryota</taxon>
        <taxon>Metazoa</taxon>
        <taxon>Spiralia</taxon>
        <taxon>Lophotrochozoa</taxon>
        <taxon>Annelida</taxon>
        <taxon>Clitellata</taxon>
        <taxon>Hirudinea</taxon>
        <taxon>Rhynchobdellida</taxon>
        <taxon>Glossiphoniidae</taxon>
        <taxon>Helobdella</taxon>
    </lineage>
</organism>
<dbReference type="OMA" id="NFDIPDE"/>
<dbReference type="PANTHER" id="PTHR12532">
    <property type="entry name" value="TRANSLATIONAL ACTIVATOR OF CYTOCHROME C OXIDASE 1"/>
    <property type="match status" value="1"/>
</dbReference>
<evidence type="ECO:0000256" key="2">
    <source>
        <dbReference type="ARBA" id="ARBA00008724"/>
    </source>
</evidence>
<evidence type="ECO:0000259" key="11">
    <source>
        <dbReference type="Pfam" id="PF20772"/>
    </source>
</evidence>
<dbReference type="Pfam" id="PF01709">
    <property type="entry name" value="Transcrip_reg"/>
    <property type="match status" value="1"/>
</dbReference>
<dbReference type="PANTHER" id="PTHR12532:SF0">
    <property type="entry name" value="TRANSLATIONAL ACTIVATOR OF CYTOCHROME C OXIDASE 1"/>
    <property type="match status" value="1"/>
</dbReference>
<keyword evidence="3" id="KW-0810">Translation regulation</keyword>
<dbReference type="EMBL" id="KB097026">
    <property type="protein sequence ID" value="ESO00003.1"/>
    <property type="molecule type" value="Genomic_DNA"/>
</dbReference>
<evidence type="ECO:0000313" key="13">
    <source>
        <dbReference type="EnsemblMetazoa" id="HelroP83543"/>
    </source>
</evidence>
<evidence type="ECO:0000256" key="3">
    <source>
        <dbReference type="ARBA" id="ARBA00022845"/>
    </source>
</evidence>
<dbReference type="STRING" id="6412.T1G569"/>
<evidence type="ECO:0000256" key="8">
    <source>
        <dbReference type="ARBA" id="ARBA00073666"/>
    </source>
</evidence>
<dbReference type="SUPFAM" id="SSF75625">
    <property type="entry name" value="YebC-like"/>
    <property type="match status" value="1"/>
</dbReference>
<dbReference type="GeneID" id="20216217"/>
<feature type="domain" description="TACO1/YebC-like N-terminal" evidence="11">
    <location>
        <begin position="4"/>
        <end position="75"/>
    </location>
</feature>
<keyword evidence="14" id="KW-1185">Reference proteome</keyword>
<dbReference type="FunCoup" id="T1G569">
    <property type="interactions" value="486"/>
</dbReference>